<dbReference type="EMBL" id="JGZU01000012">
    <property type="protein sequence ID" value="KFJ05777.1"/>
    <property type="molecule type" value="Genomic_DNA"/>
</dbReference>
<dbReference type="RefSeq" id="WP_026642546.1">
    <property type="nucleotide sequence ID" value="NZ_JAXEUP010000018.1"/>
</dbReference>
<dbReference type="InterPro" id="IPR036388">
    <property type="entry name" value="WH-like_DNA-bd_sf"/>
</dbReference>
<proteinExistence type="predicted"/>
<keyword evidence="2" id="KW-0378">Hydrolase</keyword>
<sequence>MGFGNVSERRMQPPQIGVSVVVLALGPDEHDGTPGTLWMPLVKRVREPFLGRWALPGGSLISGKSLEQAAYEALSSTTDLRPQYLEQLYAFGDPKRSSSGLPMVSIAYWALVGGVESVDFTTTTNVQWFSEKHLPELAFDHRRIVDFALTRLRHNVAYPRVASRLIGERFTLAQLHRVFEAVTGSEIDVANFRRKMLASGQLEETGDKIREGRQRPAMVYRYRMQEHHDADALHGWTQEELRTLEDAAEASEDANAAIVPLMPWANPITR</sequence>
<dbReference type="Gene3D" id="1.10.10.10">
    <property type="entry name" value="Winged helix-like DNA-binding domain superfamily/Winged helix DNA-binding domain"/>
    <property type="match status" value="1"/>
</dbReference>
<protein>
    <submittedName>
        <fullName evidence="2">NUDIX domain protein</fullName>
        <ecNumber evidence="2">3.6.1.13</ecNumber>
    </submittedName>
</protein>
<organism evidence="2 3">
    <name type="scientific">Bifidobacterium tsurumiense</name>
    <dbReference type="NCBI Taxonomy" id="356829"/>
    <lineage>
        <taxon>Bacteria</taxon>
        <taxon>Bacillati</taxon>
        <taxon>Actinomycetota</taxon>
        <taxon>Actinomycetes</taxon>
        <taxon>Bifidobacteriales</taxon>
        <taxon>Bifidobacteriaceae</taxon>
        <taxon>Bifidobacterium</taxon>
    </lineage>
</organism>
<feature type="domain" description="NrtR DNA-binding winged helix" evidence="1">
    <location>
        <begin position="164"/>
        <end position="221"/>
    </location>
</feature>
<accession>A0A087EDC6</accession>
<dbReference type="InterPro" id="IPR036390">
    <property type="entry name" value="WH_DNA-bd_sf"/>
</dbReference>
<dbReference type="PANTHER" id="PTHR43736:SF4">
    <property type="entry name" value="SLR1690 PROTEIN"/>
    <property type="match status" value="1"/>
</dbReference>
<dbReference type="Pfam" id="PF21906">
    <property type="entry name" value="WHD_NrtR"/>
    <property type="match status" value="1"/>
</dbReference>
<dbReference type="Proteomes" id="UP000029080">
    <property type="component" value="Unassembled WGS sequence"/>
</dbReference>
<dbReference type="AlphaFoldDB" id="A0A087EDC6"/>
<dbReference type="OrthoDB" id="9786141at2"/>
<dbReference type="STRING" id="356829.BITS_5019"/>
<dbReference type="Gene3D" id="3.90.79.10">
    <property type="entry name" value="Nucleoside Triphosphate Pyrophosphohydrolase"/>
    <property type="match status" value="1"/>
</dbReference>
<dbReference type="InterPro" id="IPR054105">
    <property type="entry name" value="WHD_NrtR"/>
</dbReference>
<dbReference type="PANTHER" id="PTHR43736">
    <property type="entry name" value="ADP-RIBOSE PYROPHOSPHATASE"/>
    <property type="match status" value="1"/>
</dbReference>
<dbReference type="CDD" id="cd18873">
    <property type="entry name" value="NUDIX_NadM_like"/>
    <property type="match status" value="1"/>
</dbReference>
<evidence type="ECO:0000313" key="2">
    <source>
        <dbReference type="EMBL" id="KFJ05777.1"/>
    </source>
</evidence>
<dbReference type="eggNOG" id="COG1051">
    <property type="taxonomic scope" value="Bacteria"/>
</dbReference>
<keyword evidence="3" id="KW-1185">Reference proteome</keyword>
<evidence type="ECO:0000313" key="3">
    <source>
        <dbReference type="Proteomes" id="UP000029080"/>
    </source>
</evidence>
<comment type="caution">
    <text evidence="2">The sequence shown here is derived from an EMBL/GenBank/DDBJ whole genome shotgun (WGS) entry which is preliminary data.</text>
</comment>
<dbReference type="EC" id="3.6.1.13" evidence="2"/>
<dbReference type="SUPFAM" id="SSF55811">
    <property type="entry name" value="Nudix"/>
    <property type="match status" value="1"/>
</dbReference>
<name>A0A087EDC6_9BIFI</name>
<dbReference type="InterPro" id="IPR015797">
    <property type="entry name" value="NUDIX_hydrolase-like_dom_sf"/>
</dbReference>
<dbReference type="GO" id="GO:0047631">
    <property type="term" value="F:ADP-ribose diphosphatase activity"/>
    <property type="evidence" value="ECO:0007669"/>
    <property type="project" value="UniProtKB-EC"/>
</dbReference>
<dbReference type="SUPFAM" id="SSF46785">
    <property type="entry name" value="Winged helix' DNA-binding domain"/>
    <property type="match status" value="1"/>
</dbReference>
<gene>
    <name evidence="2" type="ORF">BITS_5019</name>
</gene>
<reference evidence="2 3" key="1">
    <citation type="submission" date="2014-03" db="EMBL/GenBank/DDBJ databases">
        <title>Genomics of Bifidobacteria.</title>
        <authorList>
            <person name="Ventura M."/>
            <person name="Milani C."/>
            <person name="Lugli G.A."/>
        </authorList>
    </citation>
    <scope>NUCLEOTIDE SEQUENCE [LARGE SCALE GENOMIC DNA]</scope>
    <source>
        <strain evidence="2 3">JCM 13495</strain>
    </source>
</reference>
<evidence type="ECO:0000259" key="1">
    <source>
        <dbReference type="Pfam" id="PF21906"/>
    </source>
</evidence>